<comment type="subunit">
    <text evidence="2">DNA polymerase III contains a core (composed of alpha, epsilon and theta chains) that associates with a tau subunit. This core dimerizes to form the POLIII' complex. PolIII' associates with the gamma complex (composed of gamma, delta, delta', psi and chi chains) and with the beta chain to form the complete DNA polymerase III complex.</text>
</comment>
<feature type="domain" description="Exonuclease" evidence="3">
    <location>
        <begin position="69"/>
        <end position="233"/>
    </location>
</feature>
<dbReference type="PANTHER" id="PTHR30231">
    <property type="entry name" value="DNA POLYMERASE III SUBUNIT EPSILON"/>
    <property type="match status" value="1"/>
</dbReference>
<dbReference type="GO" id="GO:0008408">
    <property type="term" value="F:3'-5' exonuclease activity"/>
    <property type="evidence" value="ECO:0007669"/>
    <property type="project" value="TreeGrafter"/>
</dbReference>
<dbReference type="GO" id="GO:0045004">
    <property type="term" value="P:DNA replication proofreading"/>
    <property type="evidence" value="ECO:0007669"/>
    <property type="project" value="TreeGrafter"/>
</dbReference>
<dbReference type="InterPro" id="IPR036397">
    <property type="entry name" value="RNaseH_sf"/>
</dbReference>
<dbReference type="Pfam" id="PF00929">
    <property type="entry name" value="RNase_T"/>
    <property type="match status" value="1"/>
</dbReference>
<comment type="caution">
    <text evidence="4">The sequence shown here is derived from an EMBL/GenBank/DDBJ whole genome shotgun (WGS) entry which is preliminary data.</text>
</comment>
<protein>
    <submittedName>
        <fullName evidence="4">DNA polymerase-3 subunit epsilon</fullName>
        <ecNumber evidence="4">2.7.7.7</ecNumber>
    </submittedName>
</protein>
<dbReference type="FunFam" id="3.30.420.10:FF:000045">
    <property type="entry name" value="3'-5' exonuclease DinG"/>
    <property type="match status" value="1"/>
</dbReference>
<evidence type="ECO:0000256" key="1">
    <source>
        <dbReference type="ARBA" id="ARBA00025483"/>
    </source>
</evidence>
<dbReference type="EC" id="2.7.7.7" evidence="4"/>
<accession>A0A7W6BW90</accession>
<dbReference type="RefSeq" id="WP_090965296.1">
    <property type="nucleotide sequence ID" value="NZ_FOOA01000017.1"/>
</dbReference>
<dbReference type="GO" id="GO:0003887">
    <property type="term" value="F:DNA-directed DNA polymerase activity"/>
    <property type="evidence" value="ECO:0007669"/>
    <property type="project" value="UniProtKB-EC"/>
</dbReference>
<dbReference type="PANTHER" id="PTHR30231:SF37">
    <property type="entry name" value="EXODEOXYRIBONUCLEASE 10"/>
    <property type="match status" value="1"/>
</dbReference>
<organism evidence="4 5">
    <name type="scientific">Aureimonas phyllosphaerae</name>
    <dbReference type="NCBI Taxonomy" id="1166078"/>
    <lineage>
        <taxon>Bacteria</taxon>
        <taxon>Pseudomonadati</taxon>
        <taxon>Pseudomonadota</taxon>
        <taxon>Alphaproteobacteria</taxon>
        <taxon>Hyphomicrobiales</taxon>
        <taxon>Aurantimonadaceae</taxon>
        <taxon>Aureimonas</taxon>
    </lineage>
</organism>
<keyword evidence="4" id="KW-0808">Transferase</keyword>
<evidence type="ECO:0000256" key="2">
    <source>
        <dbReference type="ARBA" id="ARBA00026073"/>
    </source>
</evidence>
<dbReference type="AlphaFoldDB" id="A0A7W6BW90"/>
<keyword evidence="5" id="KW-1185">Reference proteome</keyword>
<dbReference type="EMBL" id="JACIDO010000007">
    <property type="protein sequence ID" value="MBB3937224.1"/>
    <property type="molecule type" value="Genomic_DNA"/>
</dbReference>
<dbReference type="InterPro" id="IPR013520">
    <property type="entry name" value="Ribonucl_H"/>
</dbReference>
<dbReference type="InterPro" id="IPR012337">
    <property type="entry name" value="RNaseH-like_sf"/>
</dbReference>
<evidence type="ECO:0000313" key="5">
    <source>
        <dbReference type="Proteomes" id="UP000531216"/>
    </source>
</evidence>
<dbReference type="GO" id="GO:0003676">
    <property type="term" value="F:nucleic acid binding"/>
    <property type="evidence" value="ECO:0007669"/>
    <property type="project" value="InterPro"/>
</dbReference>
<dbReference type="OrthoDB" id="7427781at2"/>
<dbReference type="Proteomes" id="UP000531216">
    <property type="component" value="Unassembled WGS sequence"/>
</dbReference>
<dbReference type="SMART" id="SM00479">
    <property type="entry name" value="EXOIII"/>
    <property type="match status" value="1"/>
</dbReference>
<proteinExistence type="predicted"/>
<comment type="function">
    <text evidence="1">DNA polymerase III is a complex, multichain enzyme responsible for most of the replicative synthesis in bacteria. The epsilon subunit contain the editing function and is a proofreading 3'-5' exonuclease.</text>
</comment>
<dbReference type="Gene3D" id="3.30.420.10">
    <property type="entry name" value="Ribonuclease H-like superfamily/Ribonuclease H"/>
    <property type="match status" value="1"/>
</dbReference>
<name>A0A7W6BW90_9HYPH</name>
<dbReference type="GO" id="GO:0005829">
    <property type="term" value="C:cytosol"/>
    <property type="evidence" value="ECO:0007669"/>
    <property type="project" value="TreeGrafter"/>
</dbReference>
<dbReference type="NCBIfam" id="NF006615">
    <property type="entry name" value="PRK09182.1"/>
    <property type="match status" value="1"/>
</dbReference>
<keyword evidence="4" id="KW-0548">Nucleotidyltransferase</keyword>
<reference evidence="4 5" key="1">
    <citation type="submission" date="2020-08" db="EMBL/GenBank/DDBJ databases">
        <title>Genomic Encyclopedia of Type Strains, Phase IV (KMG-IV): sequencing the most valuable type-strain genomes for metagenomic binning, comparative biology and taxonomic classification.</title>
        <authorList>
            <person name="Goeker M."/>
        </authorList>
    </citation>
    <scope>NUCLEOTIDE SEQUENCE [LARGE SCALE GENOMIC DNA]</scope>
    <source>
        <strain evidence="4 5">DSM 25024</strain>
    </source>
</reference>
<evidence type="ECO:0000313" key="4">
    <source>
        <dbReference type="EMBL" id="MBB3937224.1"/>
    </source>
</evidence>
<evidence type="ECO:0000259" key="3">
    <source>
        <dbReference type="SMART" id="SM00479"/>
    </source>
</evidence>
<dbReference type="CDD" id="cd06127">
    <property type="entry name" value="DEDDh"/>
    <property type="match status" value="1"/>
</dbReference>
<sequence length="323" mass="36267">MNDRKHASFDAVLPSRLAASQAGRRLHGPRLENQARELEATGLYRILRRLQPRPDLGPDDRPTDGIRRTAIVLDTETTGLDPETDEIVELAMIAVTYDDDGIRDVVERFEGLQEPTIPLSDEVRLITGLDSDRLAGQRIDVAGAEAFAERADLVIAHNAAFDLGFCRRLLPNLAKRRWACSVRDIDWKSFGAESSKLSSVLARVGMFHDAHRAMADCDALVEALAADRWSRSERKPFRQLLRQASEQKVQIVAVGPTFDWRDQLKSRGYRWCPGSPGRTRGWTIVLARNDAERELIWLNSTVYARDGAPIVTGLERMDRADEA</sequence>
<dbReference type="SUPFAM" id="SSF53098">
    <property type="entry name" value="Ribonuclease H-like"/>
    <property type="match status" value="1"/>
</dbReference>
<gene>
    <name evidence="4" type="ORF">GGR05_003389</name>
</gene>